<dbReference type="Gene3D" id="3.90.1330.10">
    <property type="entry name" value="Alpha-glucuronidase, C-terminal domain"/>
    <property type="match status" value="1"/>
</dbReference>
<dbReference type="InterPro" id="IPR005154">
    <property type="entry name" value="Glyco_hydro_67_aGlcAse_N"/>
</dbReference>
<dbReference type="AlphaFoldDB" id="A0AA49JCK5"/>
<dbReference type="PANTHER" id="PTHR39207">
    <property type="entry name" value="ALPHA-GLUCURONIDASE A"/>
    <property type="match status" value="1"/>
</dbReference>
<comment type="catalytic activity">
    <reaction evidence="7 10">
        <text>Hydrolysis of (1-&gt;2)-alpha-D-(4-O-methyl)glucuronosyl links in the main chain of hardwood xylans.</text>
        <dbReference type="EC" id="3.2.1.131"/>
    </reaction>
</comment>
<comment type="subunit">
    <text evidence="10">Homodimer.</text>
</comment>
<accession>A0AA49JCK5</accession>
<evidence type="ECO:0000256" key="10">
    <source>
        <dbReference type="RuleBase" id="RU361198"/>
    </source>
</evidence>
<feature type="domain" description="Glycosyl hydrolase family 67 C-terminal" evidence="12">
    <location>
        <begin position="473"/>
        <end position="698"/>
    </location>
</feature>
<dbReference type="EMBL" id="CP120682">
    <property type="protein sequence ID" value="WKN35738.1"/>
    <property type="molecule type" value="Genomic_DNA"/>
</dbReference>
<evidence type="ECO:0000256" key="7">
    <source>
        <dbReference type="ARBA" id="ARBA00052795"/>
    </source>
</evidence>
<dbReference type="GO" id="GO:0005576">
    <property type="term" value="C:extracellular region"/>
    <property type="evidence" value="ECO:0007669"/>
    <property type="project" value="InterPro"/>
</dbReference>
<dbReference type="InterPro" id="IPR029018">
    <property type="entry name" value="Hex-like_dom2"/>
</dbReference>
<dbReference type="Pfam" id="PF07477">
    <property type="entry name" value="Glyco_hydro_67C"/>
    <property type="match status" value="1"/>
</dbReference>
<proteinExistence type="inferred from homology"/>
<evidence type="ECO:0000259" key="13">
    <source>
        <dbReference type="Pfam" id="PF07488"/>
    </source>
</evidence>
<name>A0AA49JCK5_9BACT</name>
<evidence type="ECO:0000259" key="11">
    <source>
        <dbReference type="Pfam" id="PF03648"/>
    </source>
</evidence>
<gene>
    <name evidence="14" type="ORF">K4G66_25555</name>
</gene>
<comment type="similarity">
    <text evidence="1 8 10">Belongs to the glycosyl hydrolase 67 family.</text>
</comment>
<evidence type="ECO:0000313" key="14">
    <source>
        <dbReference type="EMBL" id="WKN35738.1"/>
    </source>
</evidence>
<evidence type="ECO:0000256" key="4">
    <source>
        <dbReference type="ARBA" id="ARBA00023277"/>
    </source>
</evidence>
<dbReference type="GO" id="GO:2000886">
    <property type="term" value="P:glucuronoxylan catabolic process"/>
    <property type="evidence" value="ECO:0007669"/>
    <property type="project" value="UniProtKB-ARBA"/>
</dbReference>
<keyword evidence="6 10" id="KW-0624">Polysaccharide degradation</keyword>
<keyword evidence="3 8" id="KW-0378">Hydrolase</keyword>
<feature type="active site" description="Proton donor" evidence="9">
    <location>
        <position position="310"/>
    </location>
</feature>
<dbReference type="InterPro" id="IPR011100">
    <property type="entry name" value="Glyco_hydro_67_cat"/>
</dbReference>
<feature type="domain" description="Alpha glucuronidase N-terminal" evidence="11">
    <location>
        <begin position="28"/>
        <end position="149"/>
    </location>
</feature>
<dbReference type="InterPro" id="IPR011395">
    <property type="entry name" value="Glyco_hydro_67_aGlcAse"/>
</dbReference>
<sequence length="723" mass="81490">MNNRLPFCFLIAFFIFHTTLLAEDGYRLWLRYDLISDNATLTTYRQAVQGWLIEGESPTLDIIDNELQMAISGLLDQTVAPVTQLNQDGILVIGTPDNSPLIASSELAEQATALSDEGFIIRNTTINNRKVIAIAGKGETGVLYGVFHFLRLLQNHEDISNLNIRNEPQIMHRVLNHWDNLDRTVERGYAGFSIWNWHTLPDYIDQRYIDYARANASIGINGTVLTNVNANALVLTPAYLEKAAALADVFRPYGLQVYLTARFSAPVEMGGLETADPLDPKVQQWWKDKADEIYEYIPDFGGFLVKANSEGQPGPQNYGRNHADGANMLADAVAEHGGIVMWRAFVYSDEVPDDRAKQAYDEFKPLDGQFRDNVLIQVKNGAIDFQPREPFHPLFGAMPETPLMMEFQITQEYLGQGTHLAYLAPMYTEVLNADTYAKGEGSTVAKVIDGSLHNYSTTGIAGVANIGNDRNWTGHQFGQANWYCFGRLAWNPTLSPSAIADEWTGMTFSNEPDVKQSIKSMMLASHEAVVNYMTPLGLHHIMGAGHHYGPGPWVSEMSRPDWTSVYYHQADSSGVGFDRTASGSDAVAQYFPPVAEMFSGLEQCPEKYLLWFHHLPWDYKLQSGRSLWDGIAQHYQMGVDTVRQMQQTWNSLEESIDEGRFKQVQAYLEIQAQEAVWWRNACLSYFQTFSQMPIPQGVEKPEESLDYYKSLSFPYAPGIRPRW</sequence>
<dbReference type="Gene3D" id="3.30.379.10">
    <property type="entry name" value="Chitobiase/beta-hexosaminidase domain 2-like"/>
    <property type="match status" value="1"/>
</dbReference>
<reference evidence="14" key="1">
    <citation type="journal article" date="2023" name="Comput. Struct. Biotechnol. J.">
        <title>Discovery of a novel marine Bacteroidetes with a rich repertoire of carbohydrate-active enzymes.</title>
        <authorList>
            <person name="Chen B."/>
            <person name="Liu G."/>
            <person name="Chen Q."/>
            <person name="Wang H."/>
            <person name="Liu L."/>
            <person name="Tang K."/>
        </authorList>
    </citation>
    <scope>NUCLEOTIDE SEQUENCE</scope>
    <source>
        <strain evidence="14">TK19036</strain>
    </source>
</reference>
<dbReference type="EC" id="3.2.1.131" evidence="10"/>
<dbReference type="Pfam" id="PF03648">
    <property type="entry name" value="Glyco_hydro_67N"/>
    <property type="match status" value="1"/>
</dbReference>
<dbReference type="PIRSF" id="PIRSF029900">
    <property type="entry name" value="Alpha-glucuronds"/>
    <property type="match status" value="1"/>
</dbReference>
<dbReference type="PANTHER" id="PTHR39207:SF1">
    <property type="entry name" value="ALPHA-GLUCURONIDASE A"/>
    <property type="match status" value="1"/>
</dbReference>
<dbReference type="InterPro" id="IPR037054">
    <property type="entry name" value="A-glucoronidase_C_sf"/>
</dbReference>
<dbReference type="Pfam" id="PF07488">
    <property type="entry name" value="Glyco_hydro_67M"/>
    <property type="match status" value="1"/>
</dbReference>
<evidence type="ECO:0000256" key="9">
    <source>
        <dbReference type="PIRSR" id="PIRSR029900-1"/>
    </source>
</evidence>
<dbReference type="SUPFAM" id="SSF51445">
    <property type="entry name" value="(Trans)glycosidases"/>
    <property type="match status" value="1"/>
</dbReference>
<protein>
    <recommendedName>
        <fullName evidence="10">Xylan alpha-1,2-glucuronidase</fullName>
        <ecNumber evidence="10">3.2.1.131</ecNumber>
    </recommendedName>
</protein>
<feature type="active site" description="Proton acceptor" evidence="9">
    <location>
        <position position="412"/>
    </location>
</feature>
<evidence type="ECO:0000256" key="3">
    <source>
        <dbReference type="ARBA" id="ARBA00022801"/>
    </source>
</evidence>
<keyword evidence="4 10" id="KW-0119">Carbohydrate metabolism</keyword>
<keyword evidence="2 8" id="KW-0858">Xylan degradation</keyword>
<evidence type="ECO:0000256" key="6">
    <source>
        <dbReference type="ARBA" id="ARBA00023326"/>
    </source>
</evidence>
<dbReference type="GO" id="GO:0046559">
    <property type="term" value="F:alpha-glucuronidase activity"/>
    <property type="evidence" value="ECO:0007669"/>
    <property type="project" value="InterPro"/>
</dbReference>
<dbReference type="Gene3D" id="3.20.20.80">
    <property type="entry name" value="Glycosidases"/>
    <property type="match status" value="1"/>
</dbReference>
<dbReference type="GO" id="GO:0033939">
    <property type="term" value="F:xylan alpha-1,2-glucuronosidase activity"/>
    <property type="evidence" value="ECO:0007669"/>
    <property type="project" value="UniProtKB-EC"/>
</dbReference>
<dbReference type="SUPFAM" id="SSF55545">
    <property type="entry name" value="beta-N-acetylhexosaminidase-like domain"/>
    <property type="match status" value="1"/>
</dbReference>
<evidence type="ECO:0000259" key="12">
    <source>
        <dbReference type="Pfam" id="PF07477"/>
    </source>
</evidence>
<reference evidence="14" key="2">
    <citation type="journal article" date="2024" name="Antonie Van Leeuwenhoek">
        <title>Roseihalotalea indica gen. nov., sp. nov., a halophilic Bacteroidetes from mesopelagic Southwest Indian Ocean with higher carbohydrate metabolic potential.</title>
        <authorList>
            <person name="Chen B."/>
            <person name="Zhang M."/>
            <person name="Lin D."/>
            <person name="Ye J."/>
            <person name="Tang K."/>
        </authorList>
    </citation>
    <scope>NUCLEOTIDE SEQUENCE</scope>
    <source>
        <strain evidence="14">TK19036</strain>
    </source>
</reference>
<dbReference type="InterPro" id="IPR017853">
    <property type="entry name" value="GH"/>
</dbReference>
<dbReference type="InterPro" id="IPR011099">
    <property type="entry name" value="Glyco_hydro_67_C"/>
</dbReference>
<evidence type="ECO:0000256" key="2">
    <source>
        <dbReference type="ARBA" id="ARBA00022651"/>
    </source>
</evidence>
<evidence type="ECO:0000256" key="1">
    <source>
        <dbReference type="ARBA" id="ARBA00008833"/>
    </source>
</evidence>
<keyword evidence="5 8" id="KW-0326">Glycosidase</keyword>
<evidence type="ECO:0000256" key="8">
    <source>
        <dbReference type="PIRNR" id="PIRNR029900"/>
    </source>
</evidence>
<evidence type="ECO:0000256" key="5">
    <source>
        <dbReference type="ARBA" id="ARBA00023295"/>
    </source>
</evidence>
<organism evidence="14">
    <name type="scientific">Roseihalotalea indica</name>
    <dbReference type="NCBI Taxonomy" id="2867963"/>
    <lineage>
        <taxon>Bacteria</taxon>
        <taxon>Pseudomonadati</taxon>
        <taxon>Bacteroidota</taxon>
        <taxon>Cytophagia</taxon>
        <taxon>Cytophagales</taxon>
        <taxon>Catalimonadaceae</taxon>
        <taxon>Roseihalotalea</taxon>
    </lineage>
</organism>
<feature type="active site" description="Proton acceptor" evidence="9">
    <location>
        <position position="384"/>
    </location>
</feature>
<feature type="domain" description="Glycosyl hydrolase family 67 catalytic" evidence="13">
    <location>
        <begin position="153"/>
        <end position="472"/>
    </location>
</feature>
<dbReference type="FunFam" id="3.20.20.80:FF:000096">
    <property type="entry name" value="Xylan alpha-1,2-glucuronidase"/>
    <property type="match status" value="1"/>
</dbReference>